<evidence type="ECO:0000256" key="4">
    <source>
        <dbReference type="ARBA" id="ARBA00008654"/>
    </source>
</evidence>
<keyword evidence="7" id="KW-0479">Metal-binding</keyword>
<dbReference type="InterPro" id="IPR050411">
    <property type="entry name" value="AlphaKG_dependent_hydroxylases"/>
</dbReference>
<evidence type="ECO:0000256" key="12">
    <source>
        <dbReference type="ARBA" id="ARBA00030363"/>
    </source>
</evidence>
<evidence type="ECO:0000313" key="20">
    <source>
        <dbReference type="Proteomes" id="UP001151699"/>
    </source>
</evidence>
<dbReference type="NCBIfam" id="TIGR02410">
    <property type="entry name" value="carnitine_TMLD"/>
    <property type="match status" value="1"/>
</dbReference>
<dbReference type="InterPro" id="IPR012776">
    <property type="entry name" value="Trimethyllysine_dOase"/>
</dbReference>
<dbReference type="Pfam" id="PF06155">
    <property type="entry name" value="GBBH-like_N"/>
    <property type="match status" value="1"/>
</dbReference>
<dbReference type="OrthoDB" id="408743at2759"/>
<dbReference type="FunFam" id="3.30.2020.30:FF:000002">
    <property type="entry name" value="Putative gamma-butyrobetaine dioxygenase"/>
    <property type="match status" value="1"/>
</dbReference>
<evidence type="ECO:0000259" key="17">
    <source>
        <dbReference type="Pfam" id="PF02668"/>
    </source>
</evidence>
<keyword evidence="10" id="KW-0560">Oxidoreductase</keyword>
<organism evidence="19 20">
    <name type="scientific">Pseudolycoriella hygida</name>
    <dbReference type="NCBI Taxonomy" id="35572"/>
    <lineage>
        <taxon>Eukaryota</taxon>
        <taxon>Metazoa</taxon>
        <taxon>Ecdysozoa</taxon>
        <taxon>Arthropoda</taxon>
        <taxon>Hexapoda</taxon>
        <taxon>Insecta</taxon>
        <taxon>Pterygota</taxon>
        <taxon>Neoptera</taxon>
        <taxon>Endopterygota</taxon>
        <taxon>Diptera</taxon>
        <taxon>Nematocera</taxon>
        <taxon>Sciaroidea</taxon>
        <taxon>Sciaridae</taxon>
        <taxon>Pseudolycoriella</taxon>
    </lineage>
</organism>
<evidence type="ECO:0000259" key="18">
    <source>
        <dbReference type="Pfam" id="PF06155"/>
    </source>
</evidence>
<feature type="non-terminal residue" evidence="19">
    <location>
        <position position="367"/>
    </location>
</feature>
<dbReference type="Gene3D" id="3.60.130.10">
    <property type="entry name" value="Clavaminate synthase-like"/>
    <property type="match status" value="1"/>
</dbReference>
<dbReference type="AlphaFoldDB" id="A0A9Q0RUF4"/>
<dbReference type="InterPro" id="IPR042098">
    <property type="entry name" value="TauD-like_sf"/>
</dbReference>
<evidence type="ECO:0000256" key="5">
    <source>
        <dbReference type="ARBA" id="ARBA00012267"/>
    </source>
</evidence>
<evidence type="ECO:0000256" key="14">
    <source>
        <dbReference type="ARBA" id="ARBA00032283"/>
    </source>
</evidence>
<proteinExistence type="inferred from homology"/>
<gene>
    <name evidence="19" type="primary">TMLHE_1</name>
    <name evidence="19" type="ORF">Bhyg_16974</name>
</gene>
<dbReference type="InterPro" id="IPR003819">
    <property type="entry name" value="TauD/TfdA-like"/>
</dbReference>
<comment type="catalytic activity">
    <reaction evidence="16">
        <text>N(6),N(6),N(6)-trimethyl-L-lysine + 2-oxoglutarate + O2 = (3S)-3-hydroxy-N(6),N(6),N(6)-trimethyl-L-lysine + succinate + CO2</text>
        <dbReference type="Rhea" id="RHEA:14181"/>
        <dbReference type="ChEBI" id="CHEBI:15379"/>
        <dbReference type="ChEBI" id="CHEBI:16526"/>
        <dbReference type="ChEBI" id="CHEBI:16810"/>
        <dbReference type="ChEBI" id="CHEBI:30031"/>
        <dbReference type="ChEBI" id="CHEBI:58100"/>
        <dbReference type="ChEBI" id="CHEBI:141499"/>
        <dbReference type="EC" id="1.14.11.8"/>
    </reaction>
</comment>
<dbReference type="PANTHER" id="PTHR10696:SF51">
    <property type="entry name" value="TRIMETHYLLYSINE DIOXYGENASE, MITOCHONDRIAL"/>
    <property type="match status" value="1"/>
</dbReference>
<evidence type="ECO:0000256" key="9">
    <source>
        <dbReference type="ARBA" id="ARBA00022964"/>
    </source>
</evidence>
<evidence type="ECO:0000256" key="13">
    <source>
        <dbReference type="ARBA" id="ARBA00031778"/>
    </source>
</evidence>
<dbReference type="PANTHER" id="PTHR10696">
    <property type="entry name" value="GAMMA-BUTYROBETAINE HYDROXYLASE-RELATED"/>
    <property type="match status" value="1"/>
</dbReference>
<dbReference type="EC" id="1.14.11.8" evidence="5"/>
<evidence type="ECO:0000256" key="15">
    <source>
        <dbReference type="ARBA" id="ARBA00046008"/>
    </source>
</evidence>
<sequence length="367" mass="42261">MTGNCITIQESSSSEPLIFNNVWLRDHCCCSQCYNNDTKQRKISFLDIPIDIEPTHYNVTGNFLEITWPDNHQSTYDLAKLSSCTFEKYKASVHASCKRTLWSAKSIQSLPYARVSFPEYLCDENVAKNFVASLVKYGVAFIEKVPPNMLTTELAIKRLFNVHKTFFGEMWAFNDNKAHNDNAYTREFLAAHTDNMYFNDAAGVQALHCLTHTGEGGETLLVDGFNVLNDIKTNHDDVFRRLCKTNIESEYIEDGRHHTYMAPIVKLNSLTQQPEQIRYNAYDRAPMLSIPMSEMTTFYSDMQIFAKKIQSPENEWWFKLHPGTIVFFDNWRILHGRSSYTGNRKMGGGYVSRTEFMSVARTMKLIS</sequence>
<comment type="caution">
    <text evidence="19">The sequence shown here is derived from an EMBL/GenBank/DDBJ whole genome shotgun (WGS) entry which is preliminary data.</text>
</comment>
<dbReference type="InterPro" id="IPR010376">
    <property type="entry name" value="GBBH-like_N"/>
</dbReference>
<dbReference type="GO" id="GO:0045329">
    <property type="term" value="P:carnitine biosynthetic process"/>
    <property type="evidence" value="ECO:0007669"/>
    <property type="project" value="UniProtKB-KW"/>
</dbReference>
<dbReference type="GO" id="GO:0005506">
    <property type="term" value="F:iron ion binding"/>
    <property type="evidence" value="ECO:0007669"/>
    <property type="project" value="InterPro"/>
</dbReference>
<evidence type="ECO:0000256" key="7">
    <source>
        <dbReference type="ARBA" id="ARBA00022723"/>
    </source>
</evidence>
<keyword evidence="8" id="KW-0124">Carnitine biosynthesis</keyword>
<evidence type="ECO:0000256" key="16">
    <source>
        <dbReference type="ARBA" id="ARBA00049334"/>
    </source>
</evidence>
<dbReference type="FunFam" id="3.60.130.10:FF:000001">
    <property type="entry name" value="Trimethyllysine dioxygenase, mitochondrial"/>
    <property type="match status" value="1"/>
</dbReference>
<name>A0A9Q0RUF4_9DIPT</name>
<evidence type="ECO:0000256" key="3">
    <source>
        <dbReference type="ARBA" id="ARBA00005022"/>
    </source>
</evidence>
<evidence type="ECO:0000256" key="10">
    <source>
        <dbReference type="ARBA" id="ARBA00023002"/>
    </source>
</evidence>
<dbReference type="GO" id="GO:0050353">
    <property type="term" value="F:trimethyllysine dioxygenase activity"/>
    <property type="evidence" value="ECO:0007669"/>
    <property type="project" value="UniProtKB-EC"/>
</dbReference>
<dbReference type="EMBL" id="WJQU01003078">
    <property type="protein sequence ID" value="KAJ6627774.1"/>
    <property type="molecule type" value="Genomic_DNA"/>
</dbReference>
<keyword evidence="20" id="KW-1185">Reference proteome</keyword>
<dbReference type="Pfam" id="PF02668">
    <property type="entry name" value="TauD"/>
    <property type="match status" value="1"/>
</dbReference>
<evidence type="ECO:0000256" key="8">
    <source>
        <dbReference type="ARBA" id="ARBA00022873"/>
    </source>
</evidence>
<dbReference type="InterPro" id="IPR038492">
    <property type="entry name" value="GBBH-like_N_sf"/>
</dbReference>
<keyword evidence="11" id="KW-0408">Iron</keyword>
<evidence type="ECO:0000256" key="11">
    <source>
        <dbReference type="ARBA" id="ARBA00023004"/>
    </source>
</evidence>
<keyword evidence="9 19" id="KW-0223">Dioxygenase</keyword>
<comment type="cofactor">
    <cofactor evidence="1">
        <name>Fe(2+)</name>
        <dbReference type="ChEBI" id="CHEBI:29033"/>
    </cofactor>
</comment>
<evidence type="ECO:0000256" key="6">
    <source>
        <dbReference type="ARBA" id="ARBA00016835"/>
    </source>
</evidence>
<comment type="function">
    <text evidence="15">Converts trimethyllysine (TML) into hydroxytrimethyllysine (HTML).</text>
</comment>
<evidence type="ECO:0000256" key="1">
    <source>
        <dbReference type="ARBA" id="ARBA00001954"/>
    </source>
</evidence>
<feature type="domain" description="TauD/TfdA-like" evidence="17">
    <location>
        <begin position="114"/>
        <end position="348"/>
    </location>
</feature>
<evidence type="ECO:0000256" key="2">
    <source>
        <dbReference type="ARBA" id="ARBA00001961"/>
    </source>
</evidence>
<reference evidence="19" key="1">
    <citation type="submission" date="2022-07" db="EMBL/GenBank/DDBJ databases">
        <authorList>
            <person name="Trinca V."/>
            <person name="Uliana J.V.C."/>
            <person name="Torres T.T."/>
            <person name="Ward R.J."/>
            <person name="Monesi N."/>
        </authorList>
    </citation>
    <scope>NUCLEOTIDE SEQUENCE</scope>
    <source>
        <strain evidence="19">HSMRA1968</strain>
        <tissue evidence="19">Whole embryos</tissue>
    </source>
</reference>
<dbReference type="Proteomes" id="UP001151699">
    <property type="component" value="Unassembled WGS sequence"/>
</dbReference>
<evidence type="ECO:0000313" key="19">
    <source>
        <dbReference type="EMBL" id="KAJ6627774.1"/>
    </source>
</evidence>
<comment type="similarity">
    <text evidence="4">Belongs to the gamma-BBH/TMLD family.</text>
</comment>
<dbReference type="SUPFAM" id="SSF51197">
    <property type="entry name" value="Clavaminate synthase-like"/>
    <property type="match status" value="1"/>
</dbReference>
<comment type="cofactor">
    <cofactor evidence="2">
        <name>L-ascorbate</name>
        <dbReference type="ChEBI" id="CHEBI:38290"/>
    </cofactor>
</comment>
<accession>A0A9Q0RUF4</accession>
<protein>
    <recommendedName>
        <fullName evidence="6">Trimethyllysine dioxygenase, mitochondrial</fullName>
        <ecNumber evidence="5">1.14.11.8</ecNumber>
    </recommendedName>
    <alternativeName>
        <fullName evidence="13">Epsilon-trimethyllysine 2-oxoglutarate dioxygenase</fullName>
    </alternativeName>
    <alternativeName>
        <fullName evidence="12">TML hydroxylase</fullName>
    </alternativeName>
    <alternativeName>
        <fullName evidence="14">TML-alpha-ketoglutarate dioxygenase</fullName>
    </alternativeName>
</protein>
<feature type="domain" description="Gamma-butyrobetaine hydroxylase-like N-terminal" evidence="18">
    <location>
        <begin position="19"/>
        <end position="80"/>
    </location>
</feature>
<dbReference type="GO" id="GO:0005739">
    <property type="term" value="C:mitochondrion"/>
    <property type="evidence" value="ECO:0007669"/>
    <property type="project" value="TreeGrafter"/>
</dbReference>
<dbReference type="Gene3D" id="3.30.2020.30">
    <property type="match status" value="1"/>
</dbReference>
<comment type="pathway">
    <text evidence="3">Amine and polyamine biosynthesis; carnitine biosynthesis.</text>
</comment>